<accession>A0A0S4QHG7</accession>
<sequence length="78" mass="9061">MYRTYWAALRRPDGRRRLLRRRRPLFDVFRSATLPGQTAPSAHSRYLHWPERGPPAVFPTCCNVGSLPLQLSGPETWL</sequence>
<dbReference type="EMBL" id="FAOZ01000004">
    <property type="protein sequence ID" value="CUU54932.1"/>
    <property type="molecule type" value="Genomic_DNA"/>
</dbReference>
<proteinExistence type="predicted"/>
<evidence type="ECO:0000313" key="2">
    <source>
        <dbReference type="Proteomes" id="UP000198802"/>
    </source>
</evidence>
<gene>
    <name evidence="1" type="ORF">Ga0074812_1049</name>
</gene>
<dbReference type="Proteomes" id="UP000198802">
    <property type="component" value="Unassembled WGS sequence"/>
</dbReference>
<reference evidence="2" key="1">
    <citation type="submission" date="2015-11" db="EMBL/GenBank/DDBJ databases">
        <authorList>
            <person name="Varghese N."/>
        </authorList>
    </citation>
    <scope>NUCLEOTIDE SEQUENCE [LARGE SCALE GENOMIC DNA]</scope>
    <source>
        <strain evidence="2">DSM 45899</strain>
    </source>
</reference>
<protein>
    <submittedName>
        <fullName evidence="1">Uncharacterized protein</fullName>
    </submittedName>
</protein>
<dbReference type="AlphaFoldDB" id="A0A0S4QHG7"/>
<name>A0A0S4QHG7_9ACTN</name>
<keyword evidence="2" id="KW-1185">Reference proteome</keyword>
<evidence type="ECO:0000313" key="1">
    <source>
        <dbReference type="EMBL" id="CUU54932.1"/>
    </source>
</evidence>
<organism evidence="1 2">
    <name type="scientific">Parafrankia irregularis</name>
    <dbReference type="NCBI Taxonomy" id="795642"/>
    <lineage>
        <taxon>Bacteria</taxon>
        <taxon>Bacillati</taxon>
        <taxon>Actinomycetota</taxon>
        <taxon>Actinomycetes</taxon>
        <taxon>Frankiales</taxon>
        <taxon>Frankiaceae</taxon>
        <taxon>Parafrankia</taxon>
    </lineage>
</organism>